<keyword evidence="5" id="KW-0378">Hydrolase</keyword>
<dbReference type="AlphaFoldDB" id="A0AAW1B040"/>
<dbReference type="GO" id="GO:0016787">
    <property type="term" value="F:hydrolase activity"/>
    <property type="evidence" value="ECO:0007669"/>
    <property type="project" value="UniProtKB-KW"/>
</dbReference>
<dbReference type="EMBL" id="JAOTOJ010000009">
    <property type="protein sequence ID" value="KAK9395371.1"/>
    <property type="molecule type" value="Genomic_DNA"/>
</dbReference>
<evidence type="ECO:0000256" key="2">
    <source>
        <dbReference type="ARBA" id="ARBA00022695"/>
    </source>
</evidence>
<keyword evidence="6" id="KW-0695">RNA-directed DNA polymerase</keyword>
<dbReference type="Gene3D" id="1.10.340.70">
    <property type="match status" value="1"/>
</dbReference>
<dbReference type="PANTHER" id="PTHR37984">
    <property type="entry name" value="PROTEIN CBG26694"/>
    <property type="match status" value="1"/>
</dbReference>
<organism evidence="10 11">
    <name type="scientific">Crotalus adamanteus</name>
    <name type="common">Eastern diamondback rattlesnake</name>
    <dbReference type="NCBI Taxonomy" id="8729"/>
    <lineage>
        <taxon>Eukaryota</taxon>
        <taxon>Metazoa</taxon>
        <taxon>Chordata</taxon>
        <taxon>Craniata</taxon>
        <taxon>Vertebrata</taxon>
        <taxon>Euteleostomi</taxon>
        <taxon>Lepidosauria</taxon>
        <taxon>Squamata</taxon>
        <taxon>Bifurcata</taxon>
        <taxon>Unidentata</taxon>
        <taxon>Episquamata</taxon>
        <taxon>Toxicofera</taxon>
        <taxon>Serpentes</taxon>
        <taxon>Colubroidea</taxon>
        <taxon>Viperidae</taxon>
        <taxon>Crotalinae</taxon>
        <taxon>Crotalus</taxon>
    </lineage>
</organism>
<dbReference type="InterPro" id="IPR036397">
    <property type="entry name" value="RNaseH_sf"/>
</dbReference>
<dbReference type="CDD" id="cd09274">
    <property type="entry name" value="RNase_HI_RT_Ty3"/>
    <property type="match status" value="1"/>
</dbReference>
<dbReference type="SUPFAM" id="SSF56672">
    <property type="entry name" value="DNA/RNA polymerases"/>
    <property type="match status" value="1"/>
</dbReference>
<dbReference type="Pfam" id="PF17917">
    <property type="entry name" value="RT_RNaseH"/>
    <property type="match status" value="1"/>
</dbReference>
<dbReference type="Proteomes" id="UP001474421">
    <property type="component" value="Unassembled WGS sequence"/>
</dbReference>
<keyword evidence="1" id="KW-0808">Transferase</keyword>
<keyword evidence="4" id="KW-0255">Endonuclease</keyword>
<feature type="domain" description="Reverse transcriptase RNase H-like" evidence="8">
    <location>
        <begin position="3"/>
        <end position="79"/>
    </location>
</feature>
<name>A0AAW1B040_CROAD</name>
<evidence type="ECO:0000256" key="6">
    <source>
        <dbReference type="ARBA" id="ARBA00022918"/>
    </source>
</evidence>
<feature type="non-terminal residue" evidence="10">
    <location>
        <position position="1"/>
    </location>
</feature>
<evidence type="ECO:0000256" key="3">
    <source>
        <dbReference type="ARBA" id="ARBA00022722"/>
    </source>
</evidence>
<keyword evidence="3" id="KW-0540">Nuclease</keyword>
<evidence type="ECO:0000259" key="8">
    <source>
        <dbReference type="Pfam" id="PF17917"/>
    </source>
</evidence>
<comment type="caution">
    <text evidence="10">The sequence shown here is derived from an EMBL/GenBank/DDBJ whole genome shotgun (WGS) entry which is preliminary data.</text>
</comment>
<dbReference type="PANTHER" id="PTHR37984:SF15">
    <property type="entry name" value="INTEGRASE CATALYTIC DOMAIN-CONTAINING PROTEIN"/>
    <property type="match status" value="1"/>
</dbReference>
<reference evidence="10 11" key="1">
    <citation type="journal article" date="2024" name="Proc. Natl. Acad. Sci. U.S.A.">
        <title>The genetic regulatory architecture and epigenomic basis for age-related changes in rattlesnake venom.</title>
        <authorList>
            <person name="Hogan M.P."/>
            <person name="Holding M.L."/>
            <person name="Nystrom G.S."/>
            <person name="Colston T.J."/>
            <person name="Bartlett D.A."/>
            <person name="Mason A.J."/>
            <person name="Ellsworth S.A."/>
            <person name="Rautsaw R.M."/>
            <person name="Lawrence K.C."/>
            <person name="Strickland J.L."/>
            <person name="He B."/>
            <person name="Fraser P."/>
            <person name="Margres M.J."/>
            <person name="Gilbert D.M."/>
            <person name="Gibbs H.L."/>
            <person name="Parkinson C.L."/>
            <person name="Rokyta D.R."/>
        </authorList>
    </citation>
    <scope>NUCLEOTIDE SEQUENCE [LARGE SCALE GENOMIC DNA]</scope>
    <source>
        <strain evidence="10">DRR0105</strain>
    </source>
</reference>
<evidence type="ECO:0000256" key="1">
    <source>
        <dbReference type="ARBA" id="ARBA00022679"/>
    </source>
</evidence>
<dbReference type="InterPro" id="IPR050951">
    <property type="entry name" value="Retrovirus_Pol_polyprotein"/>
</dbReference>
<evidence type="ECO:0000256" key="7">
    <source>
        <dbReference type="ARBA" id="ARBA00039658"/>
    </source>
</evidence>
<proteinExistence type="predicted"/>
<keyword evidence="2" id="KW-0548">Nucleotidyltransferase</keyword>
<evidence type="ECO:0000256" key="4">
    <source>
        <dbReference type="ARBA" id="ARBA00022759"/>
    </source>
</evidence>
<protein>
    <recommendedName>
        <fullName evidence="7">Gypsy retrotransposon integrase-like protein 1</fullName>
    </recommendedName>
</protein>
<dbReference type="Gene3D" id="3.30.420.10">
    <property type="entry name" value="Ribonuclease H-like superfamily/Ribonuclease H"/>
    <property type="match status" value="1"/>
</dbReference>
<evidence type="ECO:0000259" key="9">
    <source>
        <dbReference type="Pfam" id="PF17921"/>
    </source>
</evidence>
<evidence type="ECO:0000256" key="5">
    <source>
        <dbReference type="ARBA" id="ARBA00022801"/>
    </source>
</evidence>
<dbReference type="FunFam" id="1.10.340.70:FF:000001">
    <property type="entry name" value="Retrovirus-related Pol polyprotein from transposon gypsy-like Protein"/>
    <property type="match status" value="1"/>
</dbReference>
<dbReference type="SUPFAM" id="SSF53098">
    <property type="entry name" value="Ribonuclease H-like"/>
    <property type="match status" value="1"/>
</dbReference>
<dbReference type="InterPro" id="IPR012337">
    <property type="entry name" value="RNaseH-like_sf"/>
</dbReference>
<accession>A0AAW1B040</accession>
<feature type="domain" description="Integrase zinc-binding" evidence="9">
    <location>
        <begin position="170"/>
        <end position="229"/>
    </location>
</feature>
<dbReference type="InterPro" id="IPR043502">
    <property type="entry name" value="DNA/RNA_pol_sf"/>
</dbReference>
<dbReference type="GO" id="GO:0003964">
    <property type="term" value="F:RNA-directed DNA polymerase activity"/>
    <property type="evidence" value="ECO:0007669"/>
    <property type="project" value="UniProtKB-KW"/>
</dbReference>
<evidence type="ECO:0000313" key="11">
    <source>
        <dbReference type="Proteomes" id="UP001474421"/>
    </source>
</evidence>
<dbReference type="InterPro" id="IPR041588">
    <property type="entry name" value="Integrase_H2C2"/>
</dbReference>
<dbReference type="GO" id="GO:0003676">
    <property type="term" value="F:nucleic acid binding"/>
    <property type="evidence" value="ECO:0007669"/>
    <property type="project" value="InterPro"/>
</dbReference>
<dbReference type="GO" id="GO:0004519">
    <property type="term" value="F:endonuclease activity"/>
    <property type="evidence" value="ECO:0007669"/>
    <property type="project" value="UniProtKB-KW"/>
</dbReference>
<dbReference type="InterPro" id="IPR041373">
    <property type="entry name" value="RT_RNaseH"/>
</dbReference>
<keyword evidence="11" id="KW-1185">Reference proteome</keyword>
<sequence>RLQPCALTSRKLTNNDRGWAIWEKEAYAVRWALATWRHFLEGAKENFEVWTDHKNLEALQTPRRLAPKHVRWALYFQCFKFRLKYVPGGRNFLVDALSRKPQYHSKREEVVQALIPPTVQSRDKILVVRSVEDMVQTLQGALKVDPWLTSHPHTLTMTDRLAWKGEKLYVPQSLRVKILRQGHDVKSAGHFGFLKTLHLLKRQFWWPGMKTDVQKYVRECSMCATTKPQVGKPSGLLQQVSNPNHPWEEIGMDFIVDLPASHGNTVIWTVMDLFSKQAHFIPCKGLPSARCLAKLFVIHVYRLHGVPRRIISEECNSPPNSGKISSRLLVHLRD</sequence>
<gene>
    <name evidence="10" type="ORF">NXF25_018732</name>
</gene>
<evidence type="ECO:0000313" key="10">
    <source>
        <dbReference type="EMBL" id="KAK9395371.1"/>
    </source>
</evidence>
<dbReference type="Pfam" id="PF17921">
    <property type="entry name" value="Integrase_H2C2"/>
    <property type="match status" value="1"/>
</dbReference>